<evidence type="ECO:0000313" key="2">
    <source>
        <dbReference type="Proteomes" id="UP000708208"/>
    </source>
</evidence>
<protein>
    <submittedName>
        <fullName evidence="1">Uncharacterized protein</fullName>
    </submittedName>
</protein>
<accession>A0A8J2LC72</accession>
<gene>
    <name evidence="1" type="ORF">AFUS01_LOCUS40988</name>
</gene>
<name>A0A8J2LC72_9HEXA</name>
<reference evidence="1" key="1">
    <citation type="submission" date="2021-06" db="EMBL/GenBank/DDBJ databases">
        <authorList>
            <person name="Hodson N. C."/>
            <person name="Mongue J. A."/>
            <person name="Jaron S. K."/>
        </authorList>
    </citation>
    <scope>NUCLEOTIDE SEQUENCE</scope>
</reference>
<dbReference type="AlphaFoldDB" id="A0A8J2LC72"/>
<comment type="caution">
    <text evidence="1">The sequence shown here is derived from an EMBL/GenBank/DDBJ whole genome shotgun (WGS) entry which is preliminary data.</text>
</comment>
<dbReference type="Proteomes" id="UP000708208">
    <property type="component" value="Unassembled WGS sequence"/>
</dbReference>
<dbReference type="EMBL" id="CAJVCH010559500">
    <property type="protein sequence ID" value="CAG7831235.1"/>
    <property type="molecule type" value="Genomic_DNA"/>
</dbReference>
<keyword evidence="2" id="KW-1185">Reference proteome</keyword>
<evidence type="ECO:0000313" key="1">
    <source>
        <dbReference type="EMBL" id="CAG7831235.1"/>
    </source>
</evidence>
<sequence length="162" mass="18741">MSVVLGKGIAKLVIPPLLAGKAINDPQITRQNFPVKMKVILAVEFILTLKIGEKNFRALVTAILMSETDNDIFSWFEWESNGKIRIQSYKLHSPFGRSELTLKFLYQLIHEYAHSQKISKYFQLMRPFCSSLLLTDPSQSGYYQSQFFFPYFTFQVLLAARF</sequence>
<organism evidence="1 2">
    <name type="scientific">Allacma fusca</name>
    <dbReference type="NCBI Taxonomy" id="39272"/>
    <lineage>
        <taxon>Eukaryota</taxon>
        <taxon>Metazoa</taxon>
        <taxon>Ecdysozoa</taxon>
        <taxon>Arthropoda</taxon>
        <taxon>Hexapoda</taxon>
        <taxon>Collembola</taxon>
        <taxon>Symphypleona</taxon>
        <taxon>Sminthuridae</taxon>
        <taxon>Allacma</taxon>
    </lineage>
</organism>
<proteinExistence type="predicted"/>